<dbReference type="InterPro" id="IPR036249">
    <property type="entry name" value="Thioredoxin-like_sf"/>
</dbReference>
<keyword evidence="5" id="KW-1185">Reference proteome</keyword>
<dbReference type="PANTHER" id="PTHR33875">
    <property type="entry name" value="OS09G0542200 PROTEIN"/>
    <property type="match status" value="1"/>
</dbReference>
<dbReference type="PANTHER" id="PTHR33875:SF2">
    <property type="entry name" value="ACR183CP"/>
    <property type="match status" value="1"/>
</dbReference>
<accession>A0A815D4X7</accession>
<comment type="caution">
    <text evidence="3">The sequence shown here is derived from an EMBL/GenBank/DDBJ whole genome shotgun (WGS) entry which is preliminary data.</text>
</comment>
<dbReference type="EMBL" id="CAJOBC010031659">
    <property type="protein sequence ID" value="CAF4092871.1"/>
    <property type="molecule type" value="Genomic_DNA"/>
</dbReference>
<dbReference type="OrthoDB" id="37297at2759"/>
<name>A0A815D4X7_9BILA</name>
<sequence length="265" mass="30209">MLFKLVLLILSAIAYGKQIPIPTRPEGYGIIGSPDANIIVEMYLDLLCDDCQASWPTIMSLVYYYDTRIQFLIHPFPFPYHTNSFLVNQGLHVVANVTEGAINLIKKYAQLALQHQSTWYNEATMNMTITEVIQSVANFIVNDVQVATVDRVMRLMQDKDINERTVISWKYACSRGVFSTPTFMVNGVYVSADPSWTLDNWRSVIDPLNPECPSVCPRLQMGSSTDDSRLSNLIHIHRQQAKELKGEDVVNEFCKDKRRIKVINE</sequence>
<dbReference type="InterPro" id="IPR012336">
    <property type="entry name" value="Thioredoxin-like_fold"/>
</dbReference>
<protein>
    <recommendedName>
        <fullName evidence="2">Thioredoxin-like fold domain-containing protein</fullName>
    </recommendedName>
</protein>
<evidence type="ECO:0000313" key="4">
    <source>
        <dbReference type="EMBL" id="CAF4092871.1"/>
    </source>
</evidence>
<dbReference type="Pfam" id="PF13462">
    <property type="entry name" value="Thioredoxin_4"/>
    <property type="match status" value="1"/>
</dbReference>
<evidence type="ECO:0000313" key="5">
    <source>
        <dbReference type="Proteomes" id="UP000663829"/>
    </source>
</evidence>
<evidence type="ECO:0000313" key="3">
    <source>
        <dbReference type="EMBL" id="CAF1288852.1"/>
    </source>
</evidence>
<keyword evidence="1" id="KW-0732">Signal</keyword>
<dbReference type="SUPFAM" id="SSF52833">
    <property type="entry name" value="Thioredoxin-like"/>
    <property type="match status" value="1"/>
</dbReference>
<dbReference type="Proteomes" id="UP000663829">
    <property type="component" value="Unassembled WGS sequence"/>
</dbReference>
<evidence type="ECO:0000259" key="2">
    <source>
        <dbReference type="Pfam" id="PF13462"/>
    </source>
</evidence>
<feature type="chain" id="PRO_5044132060" description="Thioredoxin-like fold domain-containing protein" evidence="1">
    <location>
        <begin position="17"/>
        <end position="265"/>
    </location>
</feature>
<feature type="signal peptide" evidence="1">
    <location>
        <begin position="1"/>
        <end position="16"/>
    </location>
</feature>
<evidence type="ECO:0000256" key="1">
    <source>
        <dbReference type="SAM" id="SignalP"/>
    </source>
</evidence>
<gene>
    <name evidence="3" type="ORF">GPM918_LOCUS27930</name>
    <name evidence="4" type="ORF">SRO942_LOCUS28351</name>
</gene>
<dbReference type="Gene3D" id="3.40.30.10">
    <property type="entry name" value="Glutaredoxin"/>
    <property type="match status" value="1"/>
</dbReference>
<dbReference type="EMBL" id="CAJNOQ010011958">
    <property type="protein sequence ID" value="CAF1288852.1"/>
    <property type="molecule type" value="Genomic_DNA"/>
</dbReference>
<organism evidence="3 5">
    <name type="scientific">Didymodactylos carnosus</name>
    <dbReference type="NCBI Taxonomy" id="1234261"/>
    <lineage>
        <taxon>Eukaryota</taxon>
        <taxon>Metazoa</taxon>
        <taxon>Spiralia</taxon>
        <taxon>Gnathifera</taxon>
        <taxon>Rotifera</taxon>
        <taxon>Eurotatoria</taxon>
        <taxon>Bdelloidea</taxon>
        <taxon>Philodinida</taxon>
        <taxon>Philodinidae</taxon>
        <taxon>Didymodactylos</taxon>
    </lineage>
</organism>
<proteinExistence type="predicted"/>
<dbReference type="Proteomes" id="UP000681722">
    <property type="component" value="Unassembled WGS sequence"/>
</dbReference>
<reference evidence="3" key="1">
    <citation type="submission" date="2021-02" db="EMBL/GenBank/DDBJ databases">
        <authorList>
            <person name="Nowell W R."/>
        </authorList>
    </citation>
    <scope>NUCLEOTIDE SEQUENCE</scope>
</reference>
<feature type="domain" description="Thioredoxin-like fold" evidence="2">
    <location>
        <begin position="30"/>
        <end position="206"/>
    </location>
</feature>
<dbReference type="AlphaFoldDB" id="A0A815D4X7"/>